<evidence type="ECO:0000256" key="1">
    <source>
        <dbReference type="ARBA" id="ARBA00013258"/>
    </source>
</evidence>
<organism evidence="6 7">
    <name type="scientific">Streptomyces finlayi</name>
    <dbReference type="NCBI Taxonomy" id="67296"/>
    <lineage>
        <taxon>Bacteria</taxon>
        <taxon>Bacillati</taxon>
        <taxon>Actinomycetota</taxon>
        <taxon>Actinomycetes</taxon>
        <taxon>Kitasatosporales</taxon>
        <taxon>Streptomycetaceae</taxon>
        <taxon>Streptomyces</taxon>
    </lineage>
</organism>
<name>A0A919CDX4_9ACTN</name>
<dbReference type="Pfam" id="PF21124">
    <property type="entry name" value="VinK_C"/>
    <property type="match status" value="1"/>
</dbReference>
<dbReference type="InterPro" id="IPR050858">
    <property type="entry name" value="Mal-CoA-ACP_Trans/PKS_FabD"/>
</dbReference>
<dbReference type="SUPFAM" id="SSF52151">
    <property type="entry name" value="FabD/lysophospholipase-like"/>
    <property type="match status" value="1"/>
</dbReference>
<evidence type="ECO:0000313" key="6">
    <source>
        <dbReference type="EMBL" id="GHD12418.1"/>
    </source>
</evidence>
<dbReference type="PANTHER" id="PTHR42681:SF1">
    <property type="entry name" value="MALONYL-COA-ACYL CARRIER PROTEIN TRANSACYLASE, MITOCHONDRIAL"/>
    <property type="match status" value="1"/>
</dbReference>
<dbReference type="InterPro" id="IPR001227">
    <property type="entry name" value="Ac_transferase_dom_sf"/>
</dbReference>
<dbReference type="InterPro" id="IPR016035">
    <property type="entry name" value="Acyl_Trfase/lysoPLipase"/>
</dbReference>
<dbReference type="PANTHER" id="PTHR42681">
    <property type="entry name" value="MALONYL-COA-ACYL CARRIER PROTEIN TRANSACYLASE, MITOCHONDRIAL"/>
    <property type="match status" value="1"/>
</dbReference>
<gene>
    <name evidence="6" type="ORF">GCM10010334_69370</name>
</gene>
<comment type="catalytic activity">
    <reaction evidence="4">
        <text>holo-[ACP] + malonyl-CoA = malonyl-[ACP] + CoA</text>
        <dbReference type="Rhea" id="RHEA:41792"/>
        <dbReference type="Rhea" id="RHEA-COMP:9623"/>
        <dbReference type="Rhea" id="RHEA-COMP:9685"/>
        <dbReference type="ChEBI" id="CHEBI:57287"/>
        <dbReference type="ChEBI" id="CHEBI:57384"/>
        <dbReference type="ChEBI" id="CHEBI:64479"/>
        <dbReference type="ChEBI" id="CHEBI:78449"/>
        <dbReference type="EC" id="2.3.1.39"/>
    </reaction>
</comment>
<dbReference type="EMBL" id="BMVC01000018">
    <property type="protein sequence ID" value="GHD12418.1"/>
    <property type="molecule type" value="Genomic_DNA"/>
</dbReference>
<evidence type="ECO:0000256" key="4">
    <source>
        <dbReference type="ARBA" id="ARBA00048462"/>
    </source>
</evidence>
<evidence type="ECO:0000256" key="2">
    <source>
        <dbReference type="ARBA" id="ARBA00022679"/>
    </source>
</evidence>
<dbReference type="Gene3D" id="3.40.366.10">
    <property type="entry name" value="Malonyl-Coenzyme A Acyl Carrier Protein, domain 2"/>
    <property type="match status" value="1"/>
</dbReference>
<sequence length="300" mass="33266">MSLVLFFPGLTPTTYDAISEFATTHAYAKQRFAEADEVLGYSLIEAYKKASIYDWEVYQSGVMALALALADWAEEHYAEQPGLCGGQSYGAVMAAVRAGTLSYADALRLMSRSVRVEQDYFASQPEPIGCHFFYKLSYDTVMRLIEEFRAQGEWMELSIAFDASVHAVSASLGAIARFEERVRQEGGIPFYTVDRAEHCSANAGLRDRLAKEVYGSVTWNDPVIPIISDVDGRLLTEGAAVREDLLDGWTTPIHWQTIVQGISRGGGDRVWIPGPRNMFARISNRVFPTRVISPRTALAA</sequence>
<reference evidence="6" key="1">
    <citation type="journal article" date="2014" name="Int. J. Syst. Evol. Microbiol.">
        <title>Complete genome sequence of Corynebacterium casei LMG S-19264T (=DSM 44701T), isolated from a smear-ripened cheese.</title>
        <authorList>
            <consortium name="US DOE Joint Genome Institute (JGI-PGF)"/>
            <person name="Walter F."/>
            <person name="Albersmeier A."/>
            <person name="Kalinowski J."/>
            <person name="Ruckert C."/>
        </authorList>
    </citation>
    <scope>NUCLEOTIDE SEQUENCE</scope>
    <source>
        <strain evidence="6">JCM 4637</strain>
    </source>
</reference>
<dbReference type="EC" id="2.3.1.39" evidence="1"/>
<dbReference type="GO" id="GO:0004314">
    <property type="term" value="F:[acyl-carrier-protein] S-malonyltransferase activity"/>
    <property type="evidence" value="ECO:0007669"/>
    <property type="project" value="UniProtKB-EC"/>
</dbReference>
<dbReference type="GO" id="GO:0006633">
    <property type="term" value="P:fatty acid biosynthetic process"/>
    <property type="evidence" value="ECO:0007669"/>
    <property type="project" value="TreeGrafter"/>
</dbReference>
<proteinExistence type="predicted"/>
<evidence type="ECO:0000256" key="3">
    <source>
        <dbReference type="ARBA" id="ARBA00023315"/>
    </source>
</evidence>
<accession>A0A919CDX4</accession>
<dbReference type="AlphaFoldDB" id="A0A919CDX4"/>
<dbReference type="Proteomes" id="UP000638353">
    <property type="component" value="Unassembled WGS sequence"/>
</dbReference>
<dbReference type="GO" id="GO:0005829">
    <property type="term" value="C:cytosol"/>
    <property type="evidence" value="ECO:0007669"/>
    <property type="project" value="TreeGrafter"/>
</dbReference>
<evidence type="ECO:0000313" key="7">
    <source>
        <dbReference type="Proteomes" id="UP000638353"/>
    </source>
</evidence>
<feature type="domain" description="Malonyl-CoA-[acyl-carrier-protein] transacylase small" evidence="5">
    <location>
        <begin position="139"/>
        <end position="192"/>
    </location>
</feature>
<keyword evidence="2" id="KW-0808">Transferase</keyword>
<comment type="caution">
    <text evidence="6">The sequence shown here is derived from an EMBL/GenBank/DDBJ whole genome shotgun (WGS) entry which is preliminary data.</text>
</comment>
<evidence type="ECO:0000259" key="5">
    <source>
        <dbReference type="Pfam" id="PF21124"/>
    </source>
</evidence>
<dbReference type="Gene3D" id="3.30.70.250">
    <property type="entry name" value="Malonyl-CoA ACP transacylase, ACP-binding"/>
    <property type="match status" value="1"/>
</dbReference>
<dbReference type="InterPro" id="IPR049416">
    <property type="entry name" value="VinK-like_small"/>
</dbReference>
<protein>
    <recommendedName>
        <fullName evidence="1">[acyl-carrier-protein] S-malonyltransferase</fullName>
        <ecNumber evidence="1">2.3.1.39</ecNumber>
    </recommendedName>
</protein>
<keyword evidence="3" id="KW-0012">Acyltransferase</keyword>
<dbReference type="RefSeq" id="WP_189827149.1">
    <property type="nucleotide sequence ID" value="NZ_BMVC01000018.1"/>
</dbReference>
<reference evidence="6" key="2">
    <citation type="submission" date="2020-09" db="EMBL/GenBank/DDBJ databases">
        <authorList>
            <person name="Sun Q."/>
            <person name="Ohkuma M."/>
        </authorList>
    </citation>
    <scope>NUCLEOTIDE SEQUENCE</scope>
    <source>
        <strain evidence="6">JCM 4637</strain>
    </source>
</reference>